<protein>
    <submittedName>
        <fullName evidence="5">MarR family transcriptional regulator</fullName>
    </submittedName>
</protein>
<evidence type="ECO:0000259" key="4">
    <source>
        <dbReference type="PROSITE" id="PS50995"/>
    </source>
</evidence>
<dbReference type="RefSeq" id="WP_118991180.1">
    <property type="nucleotide sequence ID" value="NZ_CP023434.1"/>
</dbReference>
<evidence type="ECO:0000256" key="1">
    <source>
        <dbReference type="ARBA" id="ARBA00023015"/>
    </source>
</evidence>
<dbReference type="PANTHER" id="PTHR42756:SF1">
    <property type="entry name" value="TRANSCRIPTIONAL REPRESSOR OF EMRAB OPERON"/>
    <property type="match status" value="1"/>
</dbReference>
<keyword evidence="1" id="KW-0805">Transcription regulation</keyword>
<dbReference type="PANTHER" id="PTHR42756">
    <property type="entry name" value="TRANSCRIPTIONAL REGULATOR, MARR"/>
    <property type="match status" value="1"/>
</dbReference>
<keyword evidence="3" id="KW-0804">Transcription</keyword>
<proteinExistence type="predicted"/>
<evidence type="ECO:0000256" key="3">
    <source>
        <dbReference type="ARBA" id="ARBA00023163"/>
    </source>
</evidence>
<dbReference type="GO" id="GO:0003677">
    <property type="term" value="F:DNA binding"/>
    <property type="evidence" value="ECO:0007669"/>
    <property type="project" value="UniProtKB-KW"/>
</dbReference>
<dbReference type="Gene3D" id="1.10.10.10">
    <property type="entry name" value="Winged helix-like DNA-binding domain superfamily/Winged helix DNA-binding domain"/>
    <property type="match status" value="1"/>
</dbReference>
<dbReference type="KEGG" id="abae:CL176_10050"/>
<dbReference type="SUPFAM" id="SSF46785">
    <property type="entry name" value="Winged helix' DNA-binding domain"/>
    <property type="match status" value="1"/>
</dbReference>
<dbReference type="InterPro" id="IPR000835">
    <property type="entry name" value="HTH_MarR-typ"/>
</dbReference>
<organism evidence="5 6">
    <name type="scientific">Suicoccus acidiformans</name>
    <dbReference type="NCBI Taxonomy" id="2036206"/>
    <lineage>
        <taxon>Bacteria</taxon>
        <taxon>Bacillati</taxon>
        <taxon>Bacillota</taxon>
        <taxon>Bacilli</taxon>
        <taxon>Lactobacillales</taxon>
        <taxon>Aerococcaceae</taxon>
        <taxon>Suicoccus</taxon>
    </lineage>
</organism>
<feature type="domain" description="HTH marR-type" evidence="4">
    <location>
        <begin position="19"/>
        <end position="149"/>
    </location>
</feature>
<sequence>MEILDQFIKSRSHSRIGQSSIIFFSLFNISNRIATDIDNSLSDLTLKQLLLLIAVEIIQGGSYTELGNIMGSSRQNIKNLAIALEKKGYVSIIPDPNDSRAFKVISTERTKDHFEEMDLLYSKKLVELFSAFSDDEVAQLFALFDKFFQGVEVMERSNENF</sequence>
<reference evidence="5 6" key="1">
    <citation type="submission" date="2017-09" db="EMBL/GenBank/DDBJ databases">
        <title>Complete genome sequence of Oxytococcus suis strain ZY16052.</title>
        <authorList>
            <person name="Li F."/>
        </authorList>
    </citation>
    <scope>NUCLEOTIDE SEQUENCE [LARGE SCALE GENOMIC DNA]</scope>
    <source>
        <strain evidence="5 6">ZY16052</strain>
    </source>
</reference>
<accession>A0A347WMK2</accession>
<evidence type="ECO:0000313" key="6">
    <source>
        <dbReference type="Proteomes" id="UP000263232"/>
    </source>
</evidence>
<dbReference type="OrthoDB" id="1644269at2"/>
<dbReference type="SMART" id="SM00347">
    <property type="entry name" value="HTH_MARR"/>
    <property type="match status" value="1"/>
</dbReference>
<gene>
    <name evidence="5" type="ORF">CL176_10050</name>
</gene>
<dbReference type="InterPro" id="IPR036388">
    <property type="entry name" value="WH-like_DNA-bd_sf"/>
</dbReference>
<dbReference type="Proteomes" id="UP000263232">
    <property type="component" value="Chromosome"/>
</dbReference>
<dbReference type="EMBL" id="CP023434">
    <property type="protein sequence ID" value="AXY26309.1"/>
    <property type="molecule type" value="Genomic_DNA"/>
</dbReference>
<dbReference type="PRINTS" id="PR00598">
    <property type="entry name" value="HTHMARR"/>
</dbReference>
<dbReference type="PROSITE" id="PS50995">
    <property type="entry name" value="HTH_MARR_2"/>
    <property type="match status" value="1"/>
</dbReference>
<dbReference type="InterPro" id="IPR036390">
    <property type="entry name" value="WH_DNA-bd_sf"/>
</dbReference>
<keyword evidence="2" id="KW-0238">DNA-binding</keyword>
<evidence type="ECO:0000313" key="5">
    <source>
        <dbReference type="EMBL" id="AXY26309.1"/>
    </source>
</evidence>
<name>A0A347WMK2_9LACT</name>
<dbReference type="GO" id="GO:0003700">
    <property type="term" value="F:DNA-binding transcription factor activity"/>
    <property type="evidence" value="ECO:0007669"/>
    <property type="project" value="InterPro"/>
</dbReference>
<evidence type="ECO:0000256" key="2">
    <source>
        <dbReference type="ARBA" id="ARBA00023125"/>
    </source>
</evidence>
<dbReference type="AlphaFoldDB" id="A0A347WMK2"/>
<keyword evidence="6" id="KW-1185">Reference proteome</keyword>